<dbReference type="Pfam" id="PF13893">
    <property type="entry name" value="RRM_5"/>
    <property type="match status" value="2"/>
</dbReference>
<dbReference type="PROSITE" id="PS50102">
    <property type="entry name" value="RRM"/>
    <property type="match status" value="2"/>
</dbReference>
<evidence type="ECO:0000313" key="4">
    <source>
        <dbReference type="Proteomes" id="UP000694407"/>
    </source>
</evidence>
<dbReference type="Pfam" id="PF22976">
    <property type="entry name" value="RRM_10"/>
    <property type="match status" value="1"/>
</dbReference>
<dbReference type="GO" id="GO:0003723">
    <property type="term" value="F:RNA binding"/>
    <property type="evidence" value="ECO:0007669"/>
    <property type="project" value="UniProtKB-UniRule"/>
</dbReference>
<dbReference type="SUPFAM" id="SSF54928">
    <property type="entry name" value="RNA-binding domain, RBD"/>
    <property type="match status" value="3"/>
</dbReference>
<keyword evidence="4" id="KW-1185">Reference proteome</keyword>
<organism evidence="3 4">
    <name type="scientific">Marmota marmota marmota</name>
    <name type="common">Alpine marmot</name>
    <dbReference type="NCBI Taxonomy" id="9994"/>
    <lineage>
        <taxon>Eukaryota</taxon>
        <taxon>Metazoa</taxon>
        <taxon>Chordata</taxon>
        <taxon>Craniata</taxon>
        <taxon>Vertebrata</taxon>
        <taxon>Euteleostomi</taxon>
        <taxon>Mammalia</taxon>
        <taxon>Eutheria</taxon>
        <taxon>Euarchontoglires</taxon>
        <taxon>Glires</taxon>
        <taxon>Rodentia</taxon>
        <taxon>Sciuromorpha</taxon>
        <taxon>Sciuridae</taxon>
        <taxon>Xerinae</taxon>
        <taxon>Marmotini</taxon>
        <taxon>Marmota</taxon>
    </lineage>
</organism>
<dbReference type="SMART" id="SM00360">
    <property type="entry name" value="RRM"/>
    <property type="match status" value="2"/>
</dbReference>
<gene>
    <name evidence="3" type="primary">PTBP1</name>
</gene>
<dbReference type="AlphaFoldDB" id="A0A8C5ZDM3"/>
<dbReference type="FunFam" id="3.30.70.330:FF:000036">
    <property type="entry name" value="polypyrimidine tract-binding protein 1 isoform X2"/>
    <property type="match status" value="1"/>
</dbReference>
<dbReference type="Gene3D" id="3.30.70.330">
    <property type="match status" value="3"/>
</dbReference>
<sequence>LHSIVPDIAVGTKRGSDELFSACVTNGPFIMSSNSASAANGNDSKKFKGDSRSAGVPSRVIHIRKLPSDVTEGEVISLGLPFGKVTNLLMLKGKNQAFIEMNTEEAANTMVNYYTSVTPVLRGQPIYIQFSNHKELKTDSSPNQARAQAALQAVNSVQSGNLALAASAAAVDAGMAMAGQSPVLRIIVENLFYPVTLDVLHQVRLQEPGAGGHFPGSLDGQNIYNACCTLRIDFSKLTSLNVKYNNDKSRDYTRPDLPSGDSQPSLDQTMAAAFGAPGIISASPYAGAGFPPTFAIPPATGLSVPNVHGALAPLAIPSAAAAAAAAGRITIPGLAGAGNSVLLVSNLNPEVRGSLPGVYGDVQRVKILFNKKENALNVQLPREGQEDQGLTKDYGNSPLHRFKKPGSKNFQNIFPPSATLHLSNIPPSITEEDLKVLFSSNGGVVKGFKFFQKDRKMALIQMGSVEEAVQALIDLHNHDLGENHHLRVSFSKSTI</sequence>
<keyword evidence="1" id="KW-0694">RNA-binding</keyword>
<protein>
    <submittedName>
        <fullName evidence="3">Polypyrimidine tract binding protein 1</fullName>
    </submittedName>
</protein>
<dbReference type="InterPro" id="IPR012677">
    <property type="entry name" value="Nucleotide-bd_a/b_plait_sf"/>
</dbReference>
<evidence type="ECO:0000256" key="1">
    <source>
        <dbReference type="PROSITE-ProRule" id="PRU00176"/>
    </source>
</evidence>
<dbReference type="PANTHER" id="PTHR15592">
    <property type="entry name" value="MATRIN 3/NUCLEAR PROTEIN 220-RELATED"/>
    <property type="match status" value="1"/>
</dbReference>
<reference evidence="3" key="1">
    <citation type="submission" date="2025-08" db="UniProtKB">
        <authorList>
            <consortium name="Ensembl"/>
        </authorList>
    </citation>
    <scope>IDENTIFICATION</scope>
</reference>
<dbReference type="GeneTree" id="ENSGT01050000244924"/>
<feature type="domain" description="RRM" evidence="2">
    <location>
        <begin position="59"/>
        <end position="143"/>
    </location>
</feature>
<dbReference type="Proteomes" id="UP000694407">
    <property type="component" value="Unplaced"/>
</dbReference>
<accession>A0A8C5ZDM3</accession>
<evidence type="ECO:0000259" key="2">
    <source>
        <dbReference type="PROSITE" id="PS50102"/>
    </source>
</evidence>
<feature type="domain" description="RRM" evidence="2">
    <location>
        <begin position="418"/>
        <end position="493"/>
    </location>
</feature>
<evidence type="ECO:0000313" key="3">
    <source>
        <dbReference type="Ensembl" id="ENSMMMP00000013317.1"/>
    </source>
</evidence>
<proteinExistence type="predicted"/>
<dbReference type="InterPro" id="IPR035979">
    <property type="entry name" value="RBD_domain_sf"/>
</dbReference>
<dbReference type="InterPro" id="IPR000504">
    <property type="entry name" value="RRM_dom"/>
</dbReference>
<reference evidence="3" key="2">
    <citation type="submission" date="2025-09" db="UniProtKB">
        <authorList>
            <consortium name="Ensembl"/>
        </authorList>
    </citation>
    <scope>IDENTIFICATION</scope>
</reference>
<dbReference type="FunFam" id="3.30.70.330:FF:000032">
    <property type="entry name" value="Polypyrimidine tract-binding protein 2 isoform 1"/>
    <property type="match status" value="1"/>
</dbReference>
<dbReference type="CDD" id="cd12777">
    <property type="entry name" value="RRM1_PTBP1"/>
    <property type="match status" value="1"/>
</dbReference>
<dbReference type="Ensembl" id="ENSMMMT00000015209.1">
    <property type="protein sequence ID" value="ENSMMMP00000013317.1"/>
    <property type="gene ID" value="ENSMMMG00000011457.1"/>
</dbReference>
<dbReference type="InterPro" id="IPR055204">
    <property type="entry name" value="HNRNPL_RRM"/>
</dbReference>
<dbReference type="InterPro" id="IPR035000">
    <property type="entry name" value="PTBP1_RRM1"/>
</dbReference>
<name>A0A8C5ZDM3_MARMA</name>